<dbReference type="EMBL" id="JAHLQF010000001">
    <property type="protein sequence ID" value="MBU5483733.1"/>
    <property type="molecule type" value="Genomic_DNA"/>
</dbReference>
<reference evidence="1 2" key="1">
    <citation type="submission" date="2021-06" db="EMBL/GenBank/DDBJ databases">
        <authorList>
            <person name="Sun Q."/>
            <person name="Li D."/>
        </authorList>
    </citation>
    <scope>NUCLEOTIDE SEQUENCE [LARGE SCALE GENOMIC DNA]</scope>
    <source>
        <strain evidence="1 2">MSJ-11</strain>
    </source>
</reference>
<keyword evidence="2" id="KW-1185">Reference proteome</keyword>
<proteinExistence type="predicted"/>
<gene>
    <name evidence="1" type="ORF">KQI86_05275</name>
</gene>
<name>A0ABS6EFC8_9CLOT</name>
<protein>
    <submittedName>
        <fullName evidence="1">Uncharacterized protein</fullName>
    </submittedName>
</protein>
<sequence>MGFDITFHPITREELKTFIFDVIEKSSLSEERALMISKDENKQESIKNIYMRLEEFRDELLNGECGFGETYGFAAAAIAGYIHPYWYSRQGCISFICMEESKNKNMFNKLLNNSKKTFNGLLESLVELSPNTFKKIEDESNGLITKNYCGGGYIDNSKLSYLKELIEDPTYKNLVSRIMDEDNLKALKHVVNYALLHNTGILEASDIVVPVSNECYSDFDNFRADFMSTDNDYSNSREI</sequence>
<dbReference type="RefSeq" id="WP_216438088.1">
    <property type="nucleotide sequence ID" value="NZ_JAHLQF010000001.1"/>
</dbReference>
<accession>A0ABS6EFC8</accession>
<dbReference type="Proteomes" id="UP000726170">
    <property type="component" value="Unassembled WGS sequence"/>
</dbReference>
<organism evidence="1 2">
    <name type="scientific">Clostridium mobile</name>
    <dbReference type="NCBI Taxonomy" id="2841512"/>
    <lineage>
        <taxon>Bacteria</taxon>
        <taxon>Bacillati</taxon>
        <taxon>Bacillota</taxon>
        <taxon>Clostridia</taxon>
        <taxon>Eubacteriales</taxon>
        <taxon>Clostridiaceae</taxon>
        <taxon>Clostridium</taxon>
    </lineage>
</organism>
<comment type="caution">
    <text evidence="1">The sequence shown here is derived from an EMBL/GenBank/DDBJ whole genome shotgun (WGS) entry which is preliminary data.</text>
</comment>
<evidence type="ECO:0000313" key="1">
    <source>
        <dbReference type="EMBL" id="MBU5483733.1"/>
    </source>
</evidence>
<evidence type="ECO:0000313" key="2">
    <source>
        <dbReference type="Proteomes" id="UP000726170"/>
    </source>
</evidence>